<dbReference type="RefSeq" id="WP_162657049.1">
    <property type="nucleotide sequence ID" value="NZ_LR593887.1"/>
</dbReference>
<dbReference type="NCBIfam" id="TIGR04294">
    <property type="entry name" value="pre_pil_HX9DG"/>
    <property type="match status" value="1"/>
</dbReference>
<evidence type="ECO:0000256" key="1">
    <source>
        <dbReference type="SAM" id="Phobius"/>
    </source>
</evidence>
<dbReference type="AlphaFoldDB" id="A0A6C2YJP8"/>
<dbReference type="InParanoid" id="A0A6C2YJP8"/>
<dbReference type="Gene3D" id="3.30.700.10">
    <property type="entry name" value="Glycoprotein, Type 4 Pilin"/>
    <property type="match status" value="1"/>
</dbReference>
<dbReference type="Pfam" id="PF07963">
    <property type="entry name" value="N_methyl"/>
    <property type="match status" value="1"/>
</dbReference>
<dbReference type="InterPro" id="IPR027558">
    <property type="entry name" value="Pre_pil_HX9DG_C"/>
</dbReference>
<proteinExistence type="predicted"/>
<dbReference type="PANTHER" id="PTHR30093">
    <property type="entry name" value="GENERAL SECRETION PATHWAY PROTEIN G"/>
    <property type="match status" value="1"/>
</dbReference>
<name>A0A6C2YJP8_9BACT</name>
<evidence type="ECO:0000259" key="2">
    <source>
        <dbReference type="Pfam" id="PF07596"/>
    </source>
</evidence>
<feature type="transmembrane region" description="Helical" evidence="1">
    <location>
        <begin position="12"/>
        <end position="35"/>
    </location>
</feature>
<feature type="domain" description="DUF1559" evidence="2">
    <location>
        <begin position="36"/>
        <end position="317"/>
    </location>
</feature>
<dbReference type="InterPro" id="IPR012902">
    <property type="entry name" value="N_methyl_site"/>
</dbReference>
<dbReference type="Proteomes" id="UP000464378">
    <property type="component" value="Chromosome"/>
</dbReference>
<keyword evidence="1" id="KW-0812">Transmembrane</keyword>
<dbReference type="EMBL" id="LR593887">
    <property type="protein sequence ID" value="VTR99489.1"/>
    <property type="molecule type" value="Genomic_DNA"/>
</dbReference>
<dbReference type="Pfam" id="PF07596">
    <property type="entry name" value="SBP_bac_10"/>
    <property type="match status" value="1"/>
</dbReference>
<keyword evidence="4" id="KW-1185">Reference proteome</keyword>
<organism evidence="3">
    <name type="scientific">Tuwongella immobilis</name>
    <dbReference type="NCBI Taxonomy" id="692036"/>
    <lineage>
        <taxon>Bacteria</taxon>
        <taxon>Pseudomonadati</taxon>
        <taxon>Planctomycetota</taxon>
        <taxon>Planctomycetia</taxon>
        <taxon>Gemmatales</taxon>
        <taxon>Gemmataceae</taxon>
        <taxon>Tuwongella</taxon>
    </lineage>
</organism>
<reference evidence="3" key="1">
    <citation type="submission" date="2019-04" db="EMBL/GenBank/DDBJ databases">
        <authorList>
            <consortium name="Science for Life Laboratories"/>
        </authorList>
    </citation>
    <scope>NUCLEOTIDE SEQUENCE</scope>
    <source>
        <strain evidence="3">MBLW1</strain>
    </source>
</reference>
<dbReference type="InterPro" id="IPR045584">
    <property type="entry name" value="Pilin-like"/>
</dbReference>
<keyword evidence="1" id="KW-1133">Transmembrane helix</keyword>
<keyword evidence="1" id="KW-0472">Membrane</keyword>
<dbReference type="NCBIfam" id="TIGR02532">
    <property type="entry name" value="IV_pilin_GFxxxE"/>
    <property type="match status" value="1"/>
</dbReference>
<dbReference type="SUPFAM" id="SSF54523">
    <property type="entry name" value="Pili subunits"/>
    <property type="match status" value="1"/>
</dbReference>
<protein>
    <recommendedName>
        <fullName evidence="2">DUF1559 domain-containing protein</fullName>
    </recommendedName>
</protein>
<evidence type="ECO:0000313" key="4">
    <source>
        <dbReference type="Proteomes" id="UP000464378"/>
    </source>
</evidence>
<evidence type="ECO:0000313" key="3">
    <source>
        <dbReference type="EMBL" id="VIP01800.1"/>
    </source>
</evidence>
<sequence length="336" mass="35273">MRSLQTQRRSAFTLIELLVVIAIIAILIGLLLPAVQKVREAAARMQCQNNLKQIGLAAQNYHDSNNRMPPGAATDQAPFGTGGGYGSSWMIFLLPYIEQDNLFRQWQFTGNSGWGNGVNAAISVQSLKTYICPSSPLDLLCKSPPGVPRMAGDYVAIAGGANIAIPGFTETRVAVSSGSGCCGPGIMGAGGVMHSNSQVQITGITDGTSNTMIVSENGDFLFTANGTRVDWRPGAQHGFAMGVAFGGSLNGGERAFNTTTIRYSINQRRGWADGAGDCSTGVCQNQGANTPLRSAHTGGVNAVFGDGSVRFLTESIPLATLIQLSIRDDGTVINLP</sequence>
<dbReference type="EMBL" id="LR586016">
    <property type="protein sequence ID" value="VIP01800.1"/>
    <property type="molecule type" value="Genomic_DNA"/>
</dbReference>
<dbReference type="KEGG" id="tim:GMBLW1_21600"/>
<dbReference type="InterPro" id="IPR011453">
    <property type="entry name" value="DUF1559"/>
</dbReference>
<gene>
    <name evidence="3" type="ORF">GMBLW1_21600</name>
</gene>
<dbReference type="PANTHER" id="PTHR30093:SF2">
    <property type="entry name" value="TYPE II SECRETION SYSTEM PROTEIN H"/>
    <property type="match status" value="1"/>
</dbReference>
<accession>A0A6C2YJP8</accession>